<dbReference type="RefSeq" id="WP_331213963.1">
    <property type="nucleotide sequence ID" value="NZ_JAZGQK010000007.1"/>
</dbReference>
<sequence>MSPPERTSRPDQVACEDVVMFVNAAISATGQRGFRTGAAEQRMSLDFLHEYVLGNYRDLYAATLALEINHFNAALVVTNLLRTAGDASGGQRTVEGRLIAARLRRLPPQRVYRLIRELRRLGVNNRRTRAIIRDWVAARPDLAFDAVKYRRSLSVAARHAHLPLPAEVGTFLFDWRRPKRYETGILENWRQAHYDRKALFTLPYTVAEGFAARHRVDRSRLLAANAGQLTRGERLRLQDSAERHGVDAVRADLPGMPLTRLARYVLSLPRPQRIRRRAELTEALRTSARRAVGRRAGTWGRVVALLDDSYSSSGSAVARRGPLAVALATNYLLEALAADYTALWLAHRGDPLLVHPTGPTGLGDRLVDGLEQRPDRLVVVSDGWDNDPVGLAAEVLRVWYARLDPGRRTSVVHLNPVYDSDTFDVRRLAPGVPTVGVRDAEDVAALVELARFATGTATFAELRRHLADRVDRFLADAVGGPVSAPELAGPTGGSPTDAAEGEPTGVTDGDLTGPTDRRLS</sequence>
<evidence type="ECO:0008006" key="4">
    <source>
        <dbReference type="Google" id="ProtNLM"/>
    </source>
</evidence>
<evidence type="ECO:0000313" key="3">
    <source>
        <dbReference type="Proteomes" id="UP001332243"/>
    </source>
</evidence>
<feature type="region of interest" description="Disordered" evidence="1">
    <location>
        <begin position="481"/>
        <end position="520"/>
    </location>
</feature>
<evidence type="ECO:0000313" key="2">
    <source>
        <dbReference type="EMBL" id="MEE6258839.1"/>
    </source>
</evidence>
<comment type="caution">
    <text evidence="2">The sequence shown here is derived from an EMBL/GenBank/DDBJ whole genome shotgun (WGS) entry which is preliminary data.</text>
</comment>
<proteinExistence type="predicted"/>
<accession>A0ABU7RQR1</accession>
<gene>
    <name evidence="2" type="ORF">V1633_10090</name>
</gene>
<keyword evidence="3" id="KW-1185">Reference proteome</keyword>
<protein>
    <recommendedName>
        <fullName evidence="4">VWA domain-containing protein</fullName>
    </recommendedName>
</protein>
<evidence type="ECO:0000256" key="1">
    <source>
        <dbReference type="SAM" id="MobiDB-lite"/>
    </source>
</evidence>
<dbReference type="Proteomes" id="UP001332243">
    <property type="component" value="Unassembled WGS sequence"/>
</dbReference>
<name>A0ABU7RQR1_9ACTN</name>
<dbReference type="EMBL" id="JAZGQK010000007">
    <property type="protein sequence ID" value="MEE6258839.1"/>
    <property type="molecule type" value="Genomic_DNA"/>
</dbReference>
<organism evidence="2 3">
    <name type="scientific">Plantactinospora sonchi</name>
    <dbReference type="NCBI Taxonomy" id="1544735"/>
    <lineage>
        <taxon>Bacteria</taxon>
        <taxon>Bacillati</taxon>
        <taxon>Actinomycetota</taxon>
        <taxon>Actinomycetes</taxon>
        <taxon>Micromonosporales</taxon>
        <taxon>Micromonosporaceae</taxon>
        <taxon>Plantactinospora</taxon>
    </lineage>
</organism>
<reference evidence="2 3" key="1">
    <citation type="submission" date="2024-01" db="EMBL/GenBank/DDBJ databases">
        <title>Genome insights into Plantactinospora sonchi sp. nov.</title>
        <authorList>
            <person name="Wang L."/>
        </authorList>
    </citation>
    <scope>NUCLEOTIDE SEQUENCE [LARGE SCALE GENOMIC DNA]</scope>
    <source>
        <strain evidence="2 3">NEAU-QY2</strain>
    </source>
</reference>